<feature type="transmembrane region" description="Helical" evidence="1">
    <location>
        <begin position="38"/>
        <end position="57"/>
    </location>
</feature>
<comment type="caution">
    <text evidence="2">The sequence shown here is derived from an EMBL/GenBank/DDBJ whole genome shotgun (WGS) entry which is preliminary data.</text>
</comment>
<keyword evidence="3" id="KW-1185">Reference proteome</keyword>
<keyword evidence="1" id="KW-0472">Membrane</keyword>
<keyword evidence="1" id="KW-0812">Transmembrane</keyword>
<evidence type="ECO:0000313" key="2">
    <source>
        <dbReference type="EMBL" id="MFF5290390.1"/>
    </source>
</evidence>
<organism evidence="2 3">
    <name type="scientific">Paractinoplanes globisporus</name>
    <dbReference type="NCBI Taxonomy" id="113565"/>
    <lineage>
        <taxon>Bacteria</taxon>
        <taxon>Bacillati</taxon>
        <taxon>Actinomycetota</taxon>
        <taxon>Actinomycetes</taxon>
        <taxon>Micromonosporales</taxon>
        <taxon>Micromonosporaceae</taxon>
        <taxon>Paractinoplanes</taxon>
    </lineage>
</organism>
<dbReference type="EMBL" id="JBIAZU010000002">
    <property type="protein sequence ID" value="MFF5290390.1"/>
    <property type="molecule type" value="Genomic_DNA"/>
</dbReference>
<feature type="transmembrane region" description="Helical" evidence="1">
    <location>
        <begin position="88"/>
        <end position="107"/>
    </location>
</feature>
<proteinExistence type="predicted"/>
<dbReference type="Proteomes" id="UP001602245">
    <property type="component" value="Unassembled WGS sequence"/>
</dbReference>
<sequence length="147" mass="15689">MQRTGVPILWATAGLLLICGLVFVAVRRLPGKLDVTNSLIPIAVGYTLAHYLTLLLVEGPRGVLLLVQQWGLAEGASWTVVPDPRVVSIIQVLLILTGHALGVLAAHDMALAAEPGRPPLAVLADELPVVLFMIACTWAGLFLLFVR</sequence>
<feature type="transmembrane region" description="Helical" evidence="1">
    <location>
        <begin position="6"/>
        <end position="26"/>
    </location>
</feature>
<accession>A0ABW6WAP8</accession>
<evidence type="ECO:0000313" key="3">
    <source>
        <dbReference type="Proteomes" id="UP001602245"/>
    </source>
</evidence>
<evidence type="ECO:0000256" key="1">
    <source>
        <dbReference type="SAM" id="Phobius"/>
    </source>
</evidence>
<dbReference type="RefSeq" id="WP_020510621.1">
    <property type="nucleotide sequence ID" value="NZ_JBIAZU010000002.1"/>
</dbReference>
<reference evidence="2 3" key="1">
    <citation type="submission" date="2024-10" db="EMBL/GenBank/DDBJ databases">
        <title>The Natural Products Discovery Center: Release of the First 8490 Sequenced Strains for Exploring Actinobacteria Biosynthetic Diversity.</title>
        <authorList>
            <person name="Kalkreuter E."/>
            <person name="Kautsar S.A."/>
            <person name="Yang D."/>
            <person name="Bader C.D."/>
            <person name="Teijaro C.N."/>
            <person name="Fluegel L."/>
            <person name="Davis C.M."/>
            <person name="Simpson J.R."/>
            <person name="Lauterbach L."/>
            <person name="Steele A.D."/>
            <person name="Gui C."/>
            <person name="Meng S."/>
            <person name="Li G."/>
            <person name="Viehrig K."/>
            <person name="Ye F."/>
            <person name="Su P."/>
            <person name="Kiefer A.F."/>
            <person name="Nichols A."/>
            <person name="Cepeda A.J."/>
            <person name="Yan W."/>
            <person name="Fan B."/>
            <person name="Jiang Y."/>
            <person name="Adhikari A."/>
            <person name="Zheng C.-J."/>
            <person name="Schuster L."/>
            <person name="Cowan T.M."/>
            <person name="Smanski M.J."/>
            <person name="Chevrette M.G."/>
            <person name="De Carvalho L.P.S."/>
            <person name="Shen B."/>
        </authorList>
    </citation>
    <scope>NUCLEOTIDE SEQUENCE [LARGE SCALE GENOMIC DNA]</scope>
    <source>
        <strain evidence="2 3">NPDC000087</strain>
    </source>
</reference>
<keyword evidence="1" id="KW-1133">Transmembrane helix</keyword>
<feature type="transmembrane region" description="Helical" evidence="1">
    <location>
        <begin position="127"/>
        <end position="146"/>
    </location>
</feature>
<protein>
    <submittedName>
        <fullName evidence="2">Uncharacterized protein</fullName>
    </submittedName>
</protein>
<name>A0ABW6WAP8_9ACTN</name>
<gene>
    <name evidence="2" type="ORF">ACFY35_13165</name>
</gene>